<dbReference type="Proteomes" id="UP000317617">
    <property type="component" value="Unassembled WGS sequence"/>
</dbReference>
<dbReference type="PANTHER" id="PTHR42718">
    <property type="entry name" value="MAJOR FACILITATOR SUPERFAMILY MULTIDRUG TRANSPORTER MFSC"/>
    <property type="match status" value="1"/>
</dbReference>
<dbReference type="PANTHER" id="PTHR42718:SF9">
    <property type="entry name" value="MAJOR FACILITATOR SUPERFAMILY MULTIDRUG TRANSPORTER MFSC"/>
    <property type="match status" value="1"/>
</dbReference>
<feature type="transmembrane region" description="Helical" evidence="6">
    <location>
        <begin position="127"/>
        <end position="147"/>
    </location>
</feature>
<feature type="transmembrane region" description="Helical" evidence="6">
    <location>
        <begin position="440"/>
        <end position="458"/>
    </location>
</feature>
<keyword evidence="5 6" id="KW-0472">Membrane</keyword>
<dbReference type="GO" id="GO:0016020">
    <property type="term" value="C:membrane"/>
    <property type="evidence" value="ECO:0007669"/>
    <property type="project" value="UniProtKB-SubCell"/>
</dbReference>
<feature type="transmembrane region" description="Helical" evidence="6">
    <location>
        <begin position="314"/>
        <end position="337"/>
    </location>
</feature>
<feature type="transmembrane region" description="Helical" evidence="6">
    <location>
        <begin position="69"/>
        <end position="89"/>
    </location>
</feature>
<dbReference type="Gene3D" id="1.20.1720.10">
    <property type="entry name" value="Multidrug resistance protein D"/>
    <property type="match status" value="1"/>
</dbReference>
<protein>
    <submittedName>
        <fullName evidence="8">Multidrug MFS transporter</fullName>
    </submittedName>
</protein>
<dbReference type="EMBL" id="BJMU01000006">
    <property type="protein sequence ID" value="GEB82956.1"/>
    <property type="molecule type" value="Genomic_DNA"/>
</dbReference>
<feature type="transmembrane region" description="Helical" evidence="6">
    <location>
        <begin position="344"/>
        <end position="365"/>
    </location>
</feature>
<evidence type="ECO:0000256" key="5">
    <source>
        <dbReference type="ARBA" id="ARBA00023136"/>
    </source>
</evidence>
<evidence type="ECO:0000259" key="7">
    <source>
        <dbReference type="PROSITE" id="PS50850"/>
    </source>
</evidence>
<evidence type="ECO:0000256" key="3">
    <source>
        <dbReference type="ARBA" id="ARBA00022692"/>
    </source>
</evidence>
<feature type="transmembrane region" description="Helical" evidence="6">
    <location>
        <begin position="31"/>
        <end position="49"/>
    </location>
</feature>
<dbReference type="Pfam" id="PF07690">
    <property type="entry name" value="MFS_1"/>
    <property type="match status" value="1"/>
</dbReference>
<organism evidence="8 9">
    <name type="scientific">Acetobacter orleanensis</name>
    <dbReference type="NCBI Taxonomy" id="104099"/>
    <lineage>
        <taxon>Bacteria</taxon>
        <taxon>Pseudomonadati</taxon>
        <taxon>Pseudomonadota</taxon>
        <taxon>Alphaproteobacteria</taxon>
        <taxon>Acetobacterales</taxon>
        <taxon>Acetobacteraceae</taxon>
        <taxon>Acetobacter</taxon>
    </lineage>
</organism>
<dbReference type="OrthoDB" id="9812221at2"/>
<keyword evidence="9" id="KW-1185">Reference proteome</keyword>
<dbReference type="InterPro" id="IPR011701">
    <property type="entry name" value="MFS"/>
</dbReference>
<feature type="transmembrane region" description="Helical" evidence="6">
    <location>
        <begin position="159"/>
        <end position="180"/>
    </location>
</feature>
<reference evidence="8 9" key="1">
    <citation type="submission" date="2019-06" db="EMBL/GenBank/DDBJ databases">
        <title>Whole genome shotgun sequence of Acetobacter orleanensis NBRC 13752.</title>
        <authorList>
            <person name="Hosoyama A."/>
            <person name="Uohara A."/>
            <person name="Ohji S."/>
            <person name="Ichikawa N."/>
        </authorList>
    </citation>
    <scope>NUCLEOTIDE SEQUENCE [LARGE SCALE GENOMIC DNA]</scope>
    <source>
        <strain evidence="8 9">NBRC 13752</strain>
    </source>
</reference>
<keyword evidence="2" id="KW-0813">Transport</keyword>
<evidence type="ECO:0000313" key="9">
    <source>
        <dbReference type="Proteomes" id="UP000317617"/>
    </source>
</evidence>
<keyword evidence="3 6" id="KW-0812">Transmembrane</keyword>
<feature type="domain" description="Major facilitator superfamily (MFS) profile" evidence="7">
    <location>
        <begin position="32"/>
        <end position="473"/>
    </location>
</feature>
<evidence type="ECO:0000313" key="8">
    <source>
        <dbReference type="EMBL" id="GEB82956.1"/>
    </source>
</evidence>
<dbReference type="Gene3D" id="1.20.1250.20">
    <property type="entry name" value="MFS general substrate transporter like domains"/>
    <property type="match status" value="1"/>
</dbReference>
<sequence>MNELAQITGGSIDGSSQSSVPTGLFGRARTLAMLAVSLSVLMALLDYAIANVALPDIAQDLHASSSASIWVVNAYQLASLVSLLPLAALGGRVGFSRMCQFGIILFMVASVLCAMATTLPALAAARVLQGIGGSCILSVNIALVRYIYPHAEIGKGIGLNGVVVAIGVALGPTAAAAILTVASWPWLFWINLPLGAAALFMAFTALPVTPRADTRPDLVGSLLCMLAFGALVMGGDGLAHHSGKALSCTLIGVGLISGMLLMRRESGQPQPILPVDMLAKPDFGIAFVTGFCGFVASNFYIVSMPFMLHDVLDMGAAATGLLITPWPIGIMFAAPLVRRLSDTVSAGVLSSIGLLLTATGFFLLWSMPAHPAAFEVVWRTWVAGFGFGLFQPPNNRAMMVSASHARAGGASGMVQVARQAGQTCGATGVAAFFSLFGEGAAVKCLLTATCIAVFAALLSSSRLLVGGRSDGKA</sequence>
<dbReference type="PRINTS" id="PR01036">
    <property type="entry name" value="TCRTETB"/>
</dbReference>
<dbReference type="AlphaFoldDB" id="A0A4Y3TKU8"/>
<comment type="subcellular location">
    <subcellularLocation>
        <location evidence="1">Membrane</location>
        <topology evidence="1">Multi-pass membrane protein</topology>
    </subcellularLocation>
</comment>
<feature type="transmembrane region" description="Helical" evidence="6">
    <location>
        <begin position="244"/>
        <end position="262"/>
    </location>
</feature>
<dbReference type="STRING" id="104099.AD949_05930"/>
<feature type="transmembrane region" description="Helical" evidence="6">
    <location>
        <begin position="101"/>
        <end position="121"/>
    </location>
</feature>
<dbReference type="InterPro" id="IPR020846">
    <property type="entry name" value="MFS_dom"/>
</dbReference>
<evidence type="ECO:0000256" key="4">
    <source>
        <dbReference type="ARBA" id="ARBA00022989"/>
    </source>
</evidence>
<proteinExistence type="predicted"/>
<feature type="transmembrane region" description="Helical" evidence="6">
    <location>
        <begin position="283"/>
        <end position="302"/>
    </location>
</feature>
<name>A0A4Y3TKU8_9PROT</name>
<dbReference type="InterPro" id="IPR036259">
    <property type="entry name" value="MFS_trans_sf"/>
</dbReference>
<dbReference type="CDD" id="cd17321">
    <property type="entry name" value="MFS_MMR_MDR_like"/>
    <property type="match status" value="1"/>
</dbReference>
<dbReference type="PROSITE" id="PS50850">
    <property type="entry name" value="MFS"/>
    <property type="match status" value="1"/>
</dbReference>
<gene>
    <name evidence="8" type="ORF">AOR01nite_14330</name>
</gene>
<dbReference type="SUPFAM" id="SSF103473">
    <property type="entry name" value="MFS general substrate transporter"/>
    <property type="match status" value="1"/>
</dbReference>
<comment type="caution">
    <text evidence="8">The sequence shown here is derived from an EMBL/GenBank/DDBJ whole genome shotgun (WGS) entry which is preliminary data.</text>
</comment>
<accession>A0A4Y3TKU8</accession>
<evidence type="ECO:0000256" key="2">
    <source>
        <dbReference type="ARBA" id="ARBA00022448"/>
    </source>
</evidence>
<feature type="transmembrane region" description="Helical" evidence="6">
    <location>
        <begin position="186"/>
        <end position="206"/>
    </location>
</feature>
<evidence type="ECO:0000256" key="1">
    <source>
        <dbReference type="ARBA" id="ARBA00004141"/>
    </source>
</evidence>
<dbReference type="GO" id="GO:0022857">
    <property type="term" value="F:transmembrane transporter activity"/>
    <property type="evidence" value="ECO:0007669"/>
    <property type="project" value="InterPro"/>
</dbReference>
<feature type="transmembrane region" description="Helical" evidence="6">
    <location>
        <begin position="218"/>
        <end position="238"/>
    </location>
</feature>
<evidence type="ECO:0000256" key="6">
    <source>
        <dbReference type="SAM" id="Phobius"/>
    </source>
</evidence>
<dbReference type="RefSeq" id="WP_082064832.1">
    <property type="nucleotide sequence ID" value="NZ_BJMU01000006.1"/>
</dbReference>
<keyword evidence="4 6" id="KW-1133">Transmembrane helix</keyword>